<sequence>MLKSFKYTALSEGVSFLVLLVNMLVIQPLNVDLYKLLLKPIGMAHGILFILYIVLAFLLKEDKKWNFKDLSVIILASFLPFGTFYIDAKYLK</sequence>
<keyword evidence="9" id="KW-1185">Reference proteome</keyword>
<feature type="transmembrane region" description="Helical" evidence="6">
    <location>
        <begin position="41"/>
        <end position="58"/>
    </location>
</feature>
<evidence type="ECO:0000256" key="5">
    <source>
        <dbReference type="ARBA" id="ARBA00023136"/>
    </source>
</evidence>
<dbReference type="PANTHER" id="PTHR40077:SF2">
    <property type="entry name" value="MEMBRANE PROTEIN"/>
    <property type="match status" value="1"/>
</dbReference>
<proteinExistence type="predicted"/>
<dbReference type="RefSeq" id="WP_309533053.1">
    <property type="nucleotide sequence ID" value="NZ_CP133721.1"/>
</dbReference>
<protein>
    <submittedName>
        <fullName evidence="8">DUF3817 domain-containing protein</fullName>
    </submittedName>
</protein>
<evidence type="ECO:0000256" key="4">
    <source>
        <dbReference type="ARBA" id="ARBA00022989"/>
    </source>
</evidence>
<keyword evidence="3 6" id="KW-0812">Transmembrane</keyword>
<keyword evidence="4 6" id="KW-1133">Transmembrane helix</keyword>
<dbReference type="Proteomes" id="UP001180481">
    <property type="component" value="Chromosome"/>
</dbReference>
<organism evidence="8 9">
    <name type="scientific">Flavobacterium nakdongensis</name>
    <dbReference type="NCBI Taxonomy" id="3073563"/>
    <lineage>
        <taxon>Bacteria</taxon>
        <taxon>Pseudomonadati</taxon>
        <taxon>Bacteroidota</taxon>
        <taxon>Flavobacteriia</taxon>
        <taxon>Flavobacteriales</taxon>
        <taxon>Flavobacteriaceae</taxon>
        <taxon>Flavobacterium</taxon>
    </lineage>
</organism>
<comment type="subcellular location">
    <subcellularLocation>
        <location evidence="1">Cell membrane</location>
        <topology evidence="1">Multi-pass membrane protein</topology>
    </subcellularLocation>
</comment>
<dbReference type="InterPro" id="IPR023845">
    <property type="entry name" value="DUF3817_TM"/>
</dbReference>
<evidence type="ECO:0000256" key="3">
    <source>
        <dbReference type="ARBA" id="ARBA00022692"/>
    </source>
</evidence>
<evidence type="ECO:0000256" key="6">
    <source>
        <dbReference type="SAM" id="Phobius"/>
    </source>
</evidence>
<dbReference type="PANTHER" id="PTHR40077">
    <property type="entry name" value="MEMBRANE PROTEIN-RELATED"/>
    <property type="match status" value="1"/>
</dbReference>
<feature type="transmembrane region" description="Helical" evidence="6">
    <location>
        <begin position="70"/>
        <end position="86"/>
    </location>
</feature>
<feature type="domain" description="DUF3817" evidence="7">
    <location>
        <begin position="2"/>
        <end position="90"/>
    </location>
</feature>
<evidence type="ECO:0000313" key="8">
    <source>
        <dbReference type="EMBL" id="WMW78761.1"/>
    </source>
</evidence>
<gene>
    <name evidence="8" type="ORF">RF683_04775</name>
</gene>
<accession>A0ABY9RF38</accession>
<dbReference type="NCBIfam" id="TIGR03954">
    <property type="entry name" value="integ_memb_HG"/>
    <property type="match status" value="1"/>
</dbReference>
<dbReference type="EMBL" id="CP133721">
    <property type="protein sequence ID" value="WMW78761.1"/>
    <property type="molecule type" value="Genomic_DNA"/>
</dbReference>
<keyword evidence="5 6" id="KW-0472">Membrane</keyword>
<evidence type="ECO:0000313" key="9">
    <source>
        <dbReference type="Proteomes" id="UP001180481"/>
    </source>
</evidence>
<feature type="transmembrane region" description="Helical" evidence="6">
    <location>
        <begin position="7"/>
        <end position="29"/>
    </location>
</feature>
<dbReference type="Pfam" id="PF12823">
    <property type="entry name" value="DUF3817"/>
    <property type="match status" value="1"/>
</dbReference>
<name>A0ABY9RF38_9FLAO</name>
<evidence type="ECO:0000259" key="7">
    <source>
        <dbReference type="Pfam" id="PF12823"/>
    </source>
</evidence>
<evidence type="ECO:0000256" key="1">
    <source>
        <dbReference type="ARBA" id="ARBA00004651"/>
    </source>
</evidence>
<evidence type="ECO:0000256" key="2">
    <source>
        <dbReference type="ARBA" id="ARBA00022475"/>
    </source>
</evidence>
<keyword evidence="2" id="KW-1003">Cell membrane</keyword>
<reference evidence="8" key="1">
    <citation type="submission" date="2023-09" db="EMBL/GenBank/DDBJ databases">
        <title>Flavobacterium sp. 20NA77.7 isolated from freshwater.</title>
        <authorList>
            <person name="Le V."/>
            <person name="Ko S.-R."/>
            <person name="Ahn C.-Y."/>
            <person name="Oh H.-M."/>
        </authorList>
    </citation>
    <scope>NUCLEOTIDE SEQUENCE</scope>
    <source>
        <strain evidence="8">20NA77.7</strain>
    </source>
</reference>